<evidence type="ECO:0008006" key="3">
    <source>
        <dbReference type="Google" id="ProtNLM"/>
    </source>
</evidence>
<accession>A0AAD2G6Y5</accession>
<name>A0AAD2G6Y5_9STRA</name>
<protein>
    <recommendedName>
        <fullName evidence="3">Lecithin-cholesterol acyltransferase</fullName>
    </recommendedName>
</protein>
<gene>
    <name evidence="1" type="ORF">CYCCA115_LOCUS20351</name>
</gene>
<sequence length="418" mass="47317">MNDTDKPIVFYVPGLYSSTLKPLDMGCFSDNQWNPPRSLIGTLGRGNNGHKGLKLPITWSQKQGDNNGTYIQDKDDVKADDCLYAIQDKLLHFLDTLQENGMIELHKIVWDWRRTFEEAEQHIAKTMDSIMIRSSAATTTTTTQKKKAVLVTHSTGALVAWPTICKHPEYFSCWVNAAGCLLQGSNMFLKNFRYGYSVSNIIRMLSKEVFFTFPGLYSYFPTVNEEFVSGNGKSDWVNDDGTTFYTDIDIHKVETWEEYKLGIFGWKNKGETVTEQERSHLQHCLDAAKRFRETNLVKGGMDPNDASFLDQDINAYDHLKIICYGTDKFQVHSAYQVDVTNKTVDVSSSKLTTNGDGTLFTTNWQTVPGSLKREIVMAQDGSDHVSLVNDIKLQKLLLDCFFANDEIKRASAQALLKL</sequence>
<dbReference type="EMBL" id="CAKOGP040002158">
    <property type="protein sequence ID" value="CAJ1963837.1"/>
    <property type="molecule type" value="Genomic_DNA"/>
</dbReference>
<proteinExistence type="predicted"/>
<evidence type="ECO:0000313" key="2">
    <source>
        <dbReference type="Proteomes" id="UP001295423"/>
    </source>
</evidence>
<dbReference type="Gene3D" id="3.40.50.1820">
    <property type="entry name" value="alpha/beta hydrolase"/>
    <property type="match status" value="1"/>
</dbReference>
<organism evidence="1 2">
    <name type="scientific">Cylindrotheca closterium</name>
    <dbReference type="NCBI Taxonomy" id="2856"/>
    <lineage>
        <taxon>Eukaryota</taxon>
        <taxon>Sar</taxon>
        <taxon>Stramenopiles</taxon>
        <taxon>Ochrophyta</taxon>
        <taxon>Bacillariophyta</taxon>
        <taxon>Bacillariophyceae</taxon>
        <taxon>Bacillariophycidae</taxon>
        <taxon>Bacillariales</taxon>
        <taxon>Bacillariaceae</taxon>
        <taxon>Cylindrotheca</taxon>
    </lineage>
</organism>
<dbReference type="AlphaFoldDB" id="A0AAD2G6Y5"/>
<reference evidence="1" key="1">
    <citation type="submission" date="2023-08" db="EMBL/GenBank/DDBJ databases">
        <authorList>
            <person name="Audoor S."/>
            <person name="Bilcke G."/>
        </authorList>
    </citation>
    <scope>NUCLEOTIDE SEQUENCE</scope>
</reference>
<dbReference type="SUPFAM" id="SSF53474">
    <property type="entry name" value="alpha/beta-Hydrolases"/>
    <property type="match status" value="1"/>
</dbReference>
<evidence type="ECO:0000313" key="1">
    <source>
        <dbReference type="EMBL" id="CAJ1963837.1"/>
    </source>
</evidence>
<dbReference type="InterPro" id="IPR029058">
    <property type="entry name" value="AB_hydrolase_fold"/>
</dbReference>
<dbReference type="Proteomes" id="UP001295423">
    <property type="component" value="Unassembled WGS sequence"/>
</dbReference>
<comment type="caution">
    <text evidence="1">The sequence shown here is derived from an EMBL/GenBank/DDBJ whole genome shotgun (WGS) entry which is preliminary data.</text>
</comment>
<keyword evidence="2" id="KW-1185">Reference proteome</keyword>